<protein>
    <submittedName>
        <fullName evidence="5">4Fe-4S dicluster domain-containing protein</fullName>
    </submittedName>
</protein>
<sequence>MAEIPILFERKEECCGCTACYAICSKGAISMREDKEGFEYPVIDKEKCVSCYSCLHVCPFKS</sequence>
<dbReference type="RefSeq" id="WP_262068401.1">
    <property type="nucleotide sequence ID" value="NZ_JAMXOC010000004.1"/>
</dbReference>
<evidence type="ECO:0000256" key="1">
    <source>
        <dbReference type="ARBA" id="ARBA00022723"/>
    </source>
</evidence>
<dbReference type="EMBL" id="JAMZFV010000004">
    <property type="protein sequence ID" value="MCP1109494.1"/>
    <property type="molecule type" value="Genomic_DNA"/>
</dbReference>
<evidence type="ECO:0000259" key="4">
    <source>
        <dbReference type="PROSITE" id="PS51379"/>
    </source>
</evidence>
<feature type="domain" description="4Fe-4S ferredoxin-type" evidence="4">
    <location>
        <begin position="39"/>
        <end position="62"/>
    </location>
</feature>
<reference evidence="5 6" key="1">
    <citation type="journal article" date="2022" name="Genome Biol. Evol.">
        <title>Host diet, physiology and behaviors set the stage for Lachnospiraceae cladogenesis.</title>
        <authorList>
            <person name="Vera-Ponce De Leon A."/>
            <person name="Schneider M."/>
            <person name="Jahnes B.C."/>
            <person name="Sadowski V."/>
            <person name="Camuy-Velez L.A."/>
            <person name="Duan J."/>
            <person name="Sabree Z.L."/>
        </authorList>
    </citation>
    <scope>NUCLEOTIDE SEQUENCE [LARGE SCALE GENOMIC DNA]</scope>
    <source>
        <strain evidence="5 6">PAL227</strain>
    </source>
</reference>
<keyword evidence="3" id="KW-0411">Iron-sulfur</keyword>
<keyword evidence="6" id="KW-1185">Reference proteome</keyword>
<name>A0ABT1EFL6_9FIRM</name>
<dbReference type="SUPFAM" id="SSF54862">
    <property type="entry name" value="4Fe-4S ferredoxins"/>
    <property type="match status" value="1"/>
</dbReference>
<dbReference type="PANTHER" id="PTHR43193:SF2">
    <property type="entry name" value="POLYFERREDOXIN PROTEIN FWDF"/>
    <property type="match status" value="1"/>
</dbReference>
<keyword evidence="1" id="KW-0479">Metal-binding</keyword>
<comment type="caution">
    <text evidence="5">The sequence shown here is derived from an EMBL/GenBank/DDBJ whole genome shotgun (WGS) entry which is preliminary data.</text>
</comment>
<gene>
    <name evidence="5" type="ORF">NK118_04425</name>
</gene>
<dbReference type="PANTHER" id="PTHR43193">
    <property type="match status" value="1"/>
</dbReference>
<dbReference type="Gene3D" id="3.30.70.20">
    <property type="match status" value="1"/>
</dbReference>
<dbReference type="PROSITE" id="PS00198">
    <property type="entry name" value="4FE4S_FER_1"/>
    <property type="match status" value="1"/>
</dbReference>
<dbReference type="PROSITE" id="PS51379">
    <property type="entry name" value="4FE4S_FER_2"/>
    <property type="match status" value="2"/>
</dbReference>
<evidence type="ECO:0000256" key="3">
    <source>
        <dbReference type="ARBA" id="ARBA00023014"/>
    </source>
</evidence>
<accession>A0ABT1EFL6</accession>
<dbReference type="InterPro" id="IPR052977">
    <property type="entry name" value="Polyferredoxin-like_ET"/>
</dbReference>
<dbReference type="InterPro" id="IPR017896">
    <property type="entry name" value="4Fe4S_Fe-S-bd"/>
</dbReference>
<dbReference type="Pfam" id="PF12838">
    <property type="entry name" value="Fer4_7"/>
    <property type="match status" value="1"/>
</dbReference>
<dbReference type="Proteomes" id="UP001523565">
    <property type="component" value="Unassembled WGS sequence"/>
</dbReference>
<feature type="domain" description="4Fe-4S ferredoxin-type" evidence="4">
    <location>
        <begin position="4"/>
        <end position="34"/>
    </location>
</feature>
<dbReference type="InterPro" id="IPR017900">
    <property type="entry name" value="4Fe4S_Fe_S_CS"/>
</dbReference>
<proteinExistence type="predicted"/>
<organism evidence="5 6">
    <name type="scientific">Ohessyouella blattaphilus</name>
    <dbReference type="NCBI Taxonomy" id="2949333"/>
    <lineage>
        <taxon>Bacteria</taxon>
        <taxon>Bacillati</taxon>
        <taxon>Bacillota</taxon>
        <taxon>Clostridia</taxon>
        <taxon>Lachnospirales</taxon>
        <taxon>Lachnospiraceae</taxon>
        <taxon>Ohessyouella</taxon>
    </lineage>
</organism>
<evidence type="ECO:0000313" key="6">
    <source>
        <dbReference type="Proteomes" id="UP001523565"/>
    </source>
</evidence>
<evidence type="ECO:0000256" key="2">
    <source>
        <dbReference type="ARBA" id="ARBA00023004"/>
    </source>
</evidence>
<keyword evidence="2" id="KW-0408">Iron</keyword>
<evidence type="ECO:0000313" key="5">
    <source>
        <dbReference type="EMBL" id="MCP1109494.1"/>
    </source>
</evidence>